<accession>A0A853FG55</accession>
<name>A0A853FG55_9BURK</name>
<dbReference type="EMBL" id="JACCEW010000010">
    <property type="protein sequence ID" value="NYT39063.1"/>
    <property type="molecule type" value="Genomic_DNA"/>
</dbReference>
<protein>
    <submittedName>
        <fullName evidence="2">Uncharacterized protein</fullName>
    </submittedName>
</protein>
<dbReference type="Proteomes" id="UP000580517">
    <property type="component" value="Unassembled WGS sequence"/>
</dbReference>
<dbReference type="AlphaFoldDB" id="A0A853FG55"/>
<feature type="region of interest" description="Disordered" evidence="1">
    <location>
        <begin position="57"/>
        <end position="83"/>
    </location>
</feature>
<evidence type="ECO:0000313" key="2">
    <source>
        <dbReference type="EMBL" id="NYT39063.1"/>
    </source>
</evidence>
<evidence type="ECO:0000313" key="3">
    <source>
        <dbReference type="Proteomes" id="UP000580517"/>
    </source>
</evidence>
<organism evidence="2 3">
    <name type="scientific">Allopusillimonas soli</name>
    <dbReference type="NCBI Taxonomy" id="659016"/>
    <lineage>
        <taxon>Bacteria</taxon>
        <taxon>Pseudomonadati</taxon>
        <taxon>Pseudomonadota</taxon>
        <taxon>Betaproteobacteria</taxon>
        <taxon>Burkholderiales</taxon>
        <taxon>Alcaligenaceae</taxon>
        <taxon>Allopusillimonas</taxon>
    </lineage>
</organism>
<evidence type="ECO:0000256" key="1">
    <source>
        <dbReference type="SAM" id="MobiDB-lite"/>
    </source>
</evidence>
<reference evidence="2 3" key="1">
    <citation type="submission" date="2020-07" db="EMBL/GenBank/DDBJ databases">
        <title>Taxonomic revisions and descriptions of new bacterial species based on genomic comparisons in the high-G+C-content subgroup of the family Alcaligenaceae.</title>
        <authorList>
            <person name="Szabo A."/>
            <person name="Felfoldi T."/>
        </authorList>
    </citation>
    <scope>NUCLEOTIDE SEQUENCE [LARGE SCALE GENOMIC DNA]</scope>
    <source>
        <strain evidence="2 3">DSM 25264</strain>
    </source>
</reference>
<sequence>MSKKPKYQFKIEERSEGWFVFYYIDNWLIPGADGPFENPETAQITGELWYEAETGRAYPRKREKSEPDNRQASFDFGTDDDKR</sequence>
<dbReference type="RefSeq" id="WP_129971570.1">
    <property type="nucleotide sequence ID" value="NZ_JACCEW010000010.1"/>
</dbReference>
<proteinExistence type="predicted"/>
<comment type="caution">
    <text evidence="2">The sequence shown here is derived from an EMBL/GenBank/DDBJ whole genome shotgun (WGS) entry which is preliminary data.</text>
</comment>
<keyword evidence="3" id="KW-1185">Reference proteome</keyword>
<gene>
    <name evidence="2" type="ORF">H0A68_19500</name>
</gene>